<sequence>MAPPTLDPPTTCVALLVLASTILALIFIPKMRIIARQAKEYRHKRLAAATSVSTIFSQHEVTGPLGVASLKEVLKPTFGENPPLLPSQDTLGSSSRFSTASQNSYRAAFSATYGLPQESPVTSPRHAMRNPIYDATPGAYP</sequence>
<comment type="caution">
    <text evidence="3">The sequence shown here is derived from an EMBL/GenBank/DDBJ whole genome shotgun (WGS) entry which is preliminary data.</text>
</comment>
<feature type="transmembrane region" description="Helical" evidence="2">
    <location>
        <begin position="13"/>
        <end position="35"/>
    </location>
</feature>
<name>A0AAN8XAK0_HALRR</name>
<proteinExistence type="predicted"/>
<keyword evidence="4" id="KW-1185">Reference proteome</keyword>
<dbReference type="Proteomes" id="UP001381693">
    <property type="component" value="Unassembled WGS sequence"/>
</dbReference>
<evidence type="ECO:0000256" key="2">
    <source>
        <dbReference type="SAM" id="Phobius"/>
    </source>
</evidence>
<keyword evidence="2" id="KW-1133">Transmembrane helix</keyword>
<dbReference type="EMBL" id="JAXCGZ010011373">
    <property type="protein sequence ID" value="KAK7075064.1"/>
    <property type="molecule type" value="Genomic_DNA"/>
</dbReference>
<gene>
    <name evidence="3" type="ORF">SK128_013993</name>
</gene>
<evidence type="ECO:0000313" key="3">
    <source>
        <dbReference type="EMBL" id="KAK7075064.1"/>
    </source>
</evidence>
<protein>
    <submittedName>
        <fullName evidence="3">Uncharacterized protein</fullName>
    </submittedName>
</protein>
<evidence type="ECO:0000256" key="1">
    <source>
        <dbReference type="SAM" id="MobiDB-lite"/>
    </source>
</evidence>
<accession>A0AAN8XAK0</accession>
<keyword evidence="2" id="KW-0472">Membrane</keyword>
<evidence type="ECO:0000313" key="4">
    <source>
        <dbReference type="Proteomes" id="UP001381693"/>
    </source>
</evidence>
<reference evidence="3 4" key="1">
    <citation type="submission" date="2023-11" db="EMBL/GenBank/DDBJ databases">
        <title>Halocaridina rubra genome assembly.</title>
        <authorList>
            <person name="Smith C."/>
        </authorList>
    </citation>
    <scope>NUCLEOTIDE SEQUENCE [LARGE SCALE GENOMIC DNA]</scope>
    <source>
        <strain evidence="3">EP-1</strain>
        <tissue evidence="3">Whole</tissue>
    </source>
</reference>
<organism evidence="3 4">
    <name type="scientific">Halocaridina rubra</name>
    <name type="common">Hawaiian red shrimp</name>
    <dbReference type="NCBI Taxonomy" id="373956"/>
    <lineage>
        <taxon>Eukaryota</taxon>
        <taxon>Metazoa</taxon>
        <taxon>Ecdysozoa</taxon>
        <taxon>Arthropoda</taxon>
        <taxon>Crustacea</taxon>
        <taxon>Multicrustacea</taxon>
        <taxon>Malacostraca</taxon>
        <taxon>Eumalacostraca</taxon>
        <taxon>Eucarida</taxon>
        <taxon>Decapoda</taxon>
        <taxon>Pleocyemata</taxon>
        <taxon>Caridea</taxon>
        <taxon>Atyoidea</taxon>
        <taxon>Atyidae</taxon>
        <taxon>Halocaridina</taxon>
    </lineage>
</organism>
<dbReference type="AlphaFoldDB" id="A0AAN8XAK0"/>
<feature type="region of interest" description="Disordered" evidence="1">
    <location>
        <begin position="116"/>
        <end position="141"/>
    </location>
</feature>
<keyword evidence="2" id="KW-0812">Transmembrane</keyword>